<organism evidence="1">
    <name type="scientific">marine metagenome</name>
    <dbReference type="NCBI Taxonomy" id="408172"/>
    <lineage>
        <taxon>unclassified sequences</taxon>
        <taxon>metagenomes</taxon>
        <taxon>ecological metagenomes</taxon>
    </lineage>
</organism>
<reference evidence="1" key="1">
    <citation type="submission" date="2018-05" db="EMBL/GenBank/DDBJ databases">
        <authorList>
            <person name="Lanie J.A."/>
            <person name="Ng W.-L."/>
            <person name="Kazmierczak K.M."/>
            <person name="Andrzejewski T.M."/>
            <person name="Davidsen T.M."/>
            <person name="Wayne K.J."/>
            <person name="Tettelin H."/>
            <person name="Glass J.I."/>
            <person name="Rusch D."/>
            <person name="Podicherti R."/>
            <person name="Tsui H.-C.T."/>
            <person name="Winkler M.E."/>
        </authorList>
    </citation>
    <scope>NUCLEOTIDE SEQUENCE</scope>
</reference>
<gene>
    <name evidence="1" type="ORF">METZ01_LOCUS504427</name>
</gene>
<feature type="non-terminal residue" evidence="1">
    <location>
        <position position="58"/>
    </location>
</feature>
<dbReference type="AlphaFoldDB" id="A0A383E549"/>
<evidence type="ECO:0000313" key="1">
    <source>
        <dbReference type="EMBL" id="SVE51573.1"/>
    </source>
</evidence>
<name>A0A383E549_9ZZZZ</name>
<proteinExistence type="predicted"/>
<accession>A0A383E549</accession>
<dbReference type="EMBL" id="UINC01222685">
    <property type="protein sequence ID" value="SVE51573.1"/>
    <property type="molecule type" value="Genomic_DNA"/>
</dbReference>
<sequence length="58" mass="6389">MMQSLTTGVLDMNIVEALNIVSGTEDWLADDGGYKPEIVSAWQFLVSSGIIGHLSEWY</sequence>
<protein>
    <submittedName>
        <fullName evidence="1">Uncharacterized protein</fullName>
    </submittedName>
</protein>